<dbReference type="RefSeq" id="WP_330927788.1">
    <property type="nucleotide sequence ID" value="NZ_CP119075.1"/>
</dbReference>
<evidence type="ECO:0000313" key="2">
    <source>
        <dbReference type="Proteomes" id="UP001218638"/>
    </source>
</evidence>
<dbReference type="Proteomes" id="UP001218638">
    <property type="component" value="Chromosome"/>
</dbReference>
<evidence type="ECO:0000313" key="1">
    <source>
        <dbReference type="EMBL" id="WED65926.1"/>
    </source>
</evidence>
<gene>
    <name evidence="1" type="ORF">PXH66_03565</name>
</gene>
<dbReference type="EMBL" id="CP119075">
    <property type="protein sequence ID" value="WED65926.1"/>
    <property type="molecule type" value="Genomic_DNA"/>
</dbReference>
<dbReference type="KEGG" id="slom:PXH66_03565"/>
<proteinExistence type="predicted"/>
<organism evidence="1 2">
    <name type="scientific">Synoicihabitans lomoniglobus</name>
    <dbReference type="NCBI Taxonomy" id="2909285"/>
    <lineage>
        <taxon>Bacteria</taxon>
        <taxon>Pseudomonadati</taxon>
        <taxon>Verrucomicrobiota</taxon>
        <taxon>Opitutia</taxon>
        <taxon>Opitutales</taxon>
        <taxon>Opitutaceae</taxon>
        <taxon>Synoicihabitans</taxon>
    </lineage>
</organism>
<keyword evidence="2" id="KW-1185">Reference proteome</keyword>
<name>A0AAF0I668_9BACT</name>
<dbReference type="AlphaFoldDB" id="A0AAF0I668"/>
<reference evidence="1" key="1">
    <citation type="submission" date="2023-03" db="EMBL/GenBank/DDBJ databases">
        <title>Lomoglobus Profundus gen. nov., sp. nov., a novel member of the phylum Verrucomicrobia, isolated from deep-marine sediment of South China Sea.</title>
        <authorList>
            <person name="Ahmad T."/>
            <person name="Ishaq S.E."/>
            <person name="Wang F."/>
        </authorList>
    </citation>
    <scope>NUCLEOTIDE SEQUENCE</scope>
    <source>
        <strain evidence="1">LMO-M01</strain>
    </source>
</reference>
<sequence>MNRSRSSLDRLIARAREAKSASTDDIAVPMGFSARVVARAEIGREEAPWWQVIELRGWRVLSGAVCVALLSVALNLQPIADAIEQDVLAADDPVTFILGDS</sequence>
<accession>A0AAF0I668</accession>
<protein>
    <submittedName>
        <fullName evidence="1">Uncharacterized protein</fullName>
    </submittedName>
</protein>